<gene>
    <name evidence="4" type="ordered locus">Acear_1699</name>
</gene>
<dbReference type="InterPro" id="IPR004995">
    <property type="entry name" value="Spore_Ger"/>
</dbReference>
<feature type="transmembrane region" description="Helical" evidence="3">
    <location>
        <begin position="380"/>
        <end position="400"/>
    </location>
</feature>
<dbReference type="KEGG" id="aar:Acear_1699"/>
<dbReference type="eggNOG" id="COG0697">
    <property type="taxonomic scope" value="Bacteria"/>
</dbReference>
<comment type="similarity">
    <text evidence="1">Belongs to the GerABKA family.</text>
</comment>
<evidence type="ECO:0000256" key="1">
    <source>
        <dbReference type="ARBA" id="ARBA00005278"/>
    </source>
</evidence>
<dbReference type="STRING" id="574087.Acear_1699"/>
<feature type="transmembrane region" description="Helical" evidence="3">
    <location>
        <begin position="326"/>
        <end position="345"/>
    </location>
</feature>
<accession>D9QRR3</accession>
<dbReference type="AlphaFoldDB" id="D9QRR3"/>
<dbReference type="PANTHER" id="PTHR22550:SF9">
    <property type="entry name" value="STAGE V SPORULATION PROTEIN AF"/>
    <property type="match status" value="1"/>
</dbReference>
<dbReference type="InterPro" id="IPR050768">
    <property type="entry name" value="UPF0353/GerABKA_families"/>
</dbReference>
<feature type="transmembrane region" description="Helical" evidence="3">
    <location>
        <begin position="285"/>
        <end position="306"/>
    </location>
</feature>
<dbReference type="PIRSF" id="PIRSF005690">
    <property type="entry name" value="GerBA"/>
    <property type="match status" value="1"/>
</dbReference>
<feature type="transmembrane region" description="Helical" evidence="3">
    <location>
        <begin position="407"/>
        <end position="434"/>
    </location>
</feature>
<evidence type="ECO:0000256" key="3">
    <source>
        <dbReference type="SAM" id="Phobius"/>
    </source>
</evidence>
<dbReference type="HOGENOM" id="CLU_021639_3_1_9"/>
<protein>
    <submittedName>
        <fullName evidence="4">GerA spore germination protein</fullName>
    </submittedName>
</protein>
<proteinExistence type="inferred from homology"/>
<reference evidence="4 5" key="1">
    <citation type="journal article" date="2010" name="Stand. Genomic Sci.">
        <title>Complete genome sequence of Acetohalobium arabaticum type strain (Z-7288).</title>
        <authorList>
            <person name="Sikorski J."/>
            <person name="Lapidus A."/>
            <person name="Chertkov O."/>
            <person name="Lucas S."/>
            <person name="Copeland A."/>
            <person name="Glavina Del Rio T."/>
            <person name="Nolan M."/>
            <person name="Tice H."/>
            <person name="Cheng J.F."/>
            <person name="Han C."/>
            <person name="Brambilla E."/>
            <person name="Pitluck S."/>
            <person name="Liolios K."/>
            <person name="Ivanova N."/>
            <person name="Mavromatis K."/>
            <person name="Mikhailova N."/>
            <person name="Pati A."/>
            <person name="Bruce D."/>
            <person name="Detter C."/>
            <person name="Tapia R."/>
            <person name="Goodwin L."/>
            <person name="Chen A."/>
            <person name="Palaniappan K."/>
            <person name="Land M."/>
            <person name="Hauser L."/>
            <person name="Chang Y.J."/>
            <person name="Jeffries C.D."/>
            <person name="Rohde M."/>
            <person name="Goker M."/>
            <person name="Spring S."/>
            <person name="Woyke T."/>
            <person name="Bristow J."/>
            <person name="Eisen J.A."/>
            <person name="Markowitz V."/>
            <person name="Hugenholtz P."/>
            <person name="Kyrpides N.C."/>
            <person name="Klenk H.P."/>
        </authorList>
    </citation>
    <scope>NUCLEOTIDE SEQUENCE [LARGE SCALE GENOMIC DNA]</scope>
    <source>
        <strain evidence="5">ATCC 49924 / DSM 5501 / Z-7288</strain>
    </source>
</reference>
<dbReference type="GO" id="GO:0009847">
    <property type="term" value="P:spore germination"/>
    <property type="evidence" value="ECO:0007669"/>
    <property type="project" value="InterPro"/>
</dbReference>
<organism evidence="4 5">
    <name type="scientific">Acetohalobium arabaticum (strain ATCC 49924 / DSM 5501 / Z-7288)</name>
    <dbReference type="NCBI Taxonomy" id="574087"/>
    <lineage>
        <taxon>Bacteria</taxon>
        <taxon>Bacillati</taxon>
        <taxon>Bacillota</taxon>
        <taxon>Clostridia</taxon>
        <taxon>Halanaerobiales</taxon>
        <taxon>Halobacteroidaceae</taxon>
        <taxon>Acetohalobium</taxon>
    </lineage>
</organism>
<dbReference type="Proteomes" id="UP000001661">
    <property type="component" value="Chromosome"/>
</dbReference>
<evidence type="ECO:0000313" key="5">
    <source>
        <dbReference type="Proteomes" id="UP000001661"/>
    </source>
</evidence>
<evidence type="ECO:0000256" key="2">
    <source>
        <dbReference type="ARBA" id="ARBA00023136"/>
    </source>
</evidence>
<keyword evidence="2 3" id="KW-0472">Membrane</keyword>
<dbReference type="GO" id="GO:0016020">
    <property type="term" value="C:membrane"/>
    <property type="evidence" value="ECO:0007669"/>
    <property type="project" value="InterPro"/>
</dbReference>
<dbReference type="RefSeq" id="WP_013278649.1">
    <property type="nucleotide sequence ID" value="NC_014378.1"/>
</dbReference>
<name>D9QRR3_ACEAZ</name>
<keyword evidence="3" id="KW-1133">Transmembrane helix</keyword>
<dbReference type="EMBL" id="CP002105">
    <property type="protein sequence ID" value="ADL13204.1"/>
    <property type="molecule type" value="Genomic_DNA"/>
</dbReference>
<dbReference type="Pfam" id="PF03323">
    <property type="entry name" value="GerA"/>
    <property type="match status" value="1"/>
</dbReference>
<sequence length="488" mass="54548">MKELTKNLDHNLDYLQDELHADLSFDVLTRTFDVGNRKAGLIYLDGFIKDQLIYILNRLLDVERKDLSVDAIQKVLDKHLPYYEVSTVTTLDDAVDEILSGPQVLLIDGETEAIVIDGRTWMGTSPDEPELEKSTRGPGDGFVETMLFNVQMVRRRLRDPELVTEVQQVGARSKNDVAMLYIDDIVDPGLVKKIKNKIKKIKVDGLPMADKTIEDFLTGDNLNPLPKVRYTERPDIVSAHLLEGKICIIVDNSPTALILPATFFDQVQSLEDYRQPPLPGTYLKLLRLFATGVSLFLPVIWLLVALQPELLPETLSFIGPKETGQIPLGIQFIIASLGIDFVRMASFQVPSALATSLGIIGALLLGDFAAKVGLFVPETIIYMAIGAIGNFAISGFELALTIKLLRFILLILVTSFKLYGFIIGTVAIVALFVFSKSFGISYLWPLIPFDWNALKSHIIRQSILDLSHRRPNIHSPKDSDRYPEDNQE</sequence>
<dbReference type="PANTHER" id="PTHR22550">
    <property type="entry name" value="SPORE GERMINATION PROTEIN"/>
    <property type="match status" value="1"/>
</dbReference>
<keyword evidence="5" id="KW-1185">Reference proteome</keyword>
<feature type="transmembrane region" description="Helical" evidence="3">
    <location>
        <begin position="352"/>
        <end position="374"/>
    </location>
</feature>
<evidence type="ECO:0000313" key="4">
    <source>
        <dbReference type="EMBL" id="ADL13204.1"/>
    </source>
</evidence>
<keyword evidence="3" id="KW-0812">Transmembrane</keyword>
<dbReference type="OrthoDB" id="1726708at2"/>